<dbReference type="KEGG" id="sus:Acid_2456"/>
<name>Q024Y1_SOLUE</name>
<feature type="transmembrane region" description="Helical" evidence="7">
    <location>
        <begin position="722"/>
        <end position="744"/>
    </location>
</feature>
<dbReference type="STRING" id="234267.Acid_2456"/>
<feature type="transmembrane region" description="Helical" evidence="7">
    <location>
        <begin position="408"/>
        <end position="429"/>
    </location>
</feature>
<dbReference type="NCBIfam" id="TIGR03434">
    <property type="entry name" value="ADOP"/>
    <property type="match status" value="1"/>
</dbReference>
<evidence type="ECO:0000256" key="1">
    <source>
        <dbReference type="ARBA" id="ARBA00004651"/>
    </source>
</evidence>
<feature type="transmembrane region" description="Helical" evidence="7">
    <location>
        <begin position="675"/>
        <end position="701"/>
    </location>
</feature>
<evidence type="ECO:0000256" key="7">
    <source>
        <dbReference type="SAM" id="Phobius"/>
    </source>
</evidence>
<evidence type="ECO:0000313" key="10">
    <source>
        <dbReference type="EMBL" id="ABJ83445.1"/>
    </source>
</evidence>
<comment type="similarity">
    <text evidence="6">Belongs to the ABC-4 integral membrane protein family.</text>
</comment>
<feature type="transmembrane region" description="Helical" evidence="7">
    <location>
        <begin position="358"/>
        <end position="387"/>
    </location>
</feature>
<evidence type="ECO:0008006" key="11">
    <source>
        <dbReference type="Google" id="ProtNLM"/>
    </source>
</evidence>
<dbReference type="InterPro" id="IPR003838">
    <property type="entry name" value="ABC3_permease_C"/>
</dbReference>
<dbReference type="InterPro" id="IPR017800">
    <property type="entry name" value="ADOP"/>
</dbReference>
<comment type="subcellular location">
    <subcellularLocation>
        <location evidence="1">Cell membrane</location>
        <topology evidence="1">Multi-pass membrane protein</topology>
    </subcellularLocation>
</comment>
<dbReference type="InterPro" id="IPR050250">
    <property type="entry name" value="Macrolide_Exporter_MacB"/>
</dbReference>
<keyword evidence="2" id="KW-1003">Cell membrane</keyword>
<dbReference type="GO" id="GO:0022857">
    <property type="term" value="F:transmembrane transporter activity"/>
    <property type="evidence" value="ECO:0007669"/>
    <property type="project" value="TreeGrafter"/>
</dbReference>
<sequence>MAILTIGIGIGANTTVFSWMHGLLLNPLPGAAEPERVVMVESVAANGDPLTTSYLDYRDFRDHLRSFENLSLFAPAVFAVGDDERTQRVWGEFVSGNYFDAMRVQAAAGRFFSGAERDDAQNVHSVLVISHAFWKARYNLSESAIGATVRINRTPFTIIGVAAPAFHGSQSGLSFDLWVPATMYGQVTHTGTWMLRDRNTRNFTMLARLRPAVTIAQAREETRALAGRMAVLDADTNQGVGAEVLPVWKGHFTPQAVILAPISILMGAAGLFLLIVCANVANLLLARATGRRKEFSIRLALGARPARLVRQLLTETLLLAVAGGAAGLAIANWLGGSLRWLLPRVAAPAILQPELDPGVLLFTTAAAFAVAILAGTGPALTAARANVNDVLKQGGRSGASVPSGRLRGPLVVGEVALAVIALVGGGLLMKSFAQARSIHPGFTAEGVALTRFDLSSAGYNAQQADAFCRRLRESLERTPGVTAVSYDDSPPLGFQGGNWEPIEVEGYVAGRSENMKINRDMISPGYFELMKIPLLAGRDFDLGDTATKLHNDPAYRKVMIVNQEFARRFFAGRDPIGRKVRGWGEWFTVVGVAGNIKYQRLTEGPRPFVYIPIRQVYRPEYGLTFHVRTVGPVAEAIAAIRREAAAIDRGLMIFDSMEMKEYISASLYGQKVGAILLNVLGGLGLLMAALGLYSVMAYSVAQREAEIGIRMAMGAKPRDMMLLVLRQGLGFAMAGLALGALASAALGRVLAAVLVSVSPADPGVYAGAAAFTVAVAVFSAGIPAWRALRVDPVVALRSE</sequence>
<feature type="domain" description="ABC3 transporter permease C-terminal" evidence="8">
    <location>
        <begin position="679"/>
        <end position="792"/>
    </location>
</feature>
<dbReference type="InParanoid" id="Q024Y1"/>
<dbReference type="InterPro" id="IPR025857">
    <property type="entry name" value="MacB_PCD"/>
</dbReference>
<feature type="domain" description="MacB-like periplasmic core" evidence="9">
    <location>
        <begin position="457"/>
        <end position="641"/>
    </location>
</feature>
<dbReference type="AlphaFoldDB" id="Q024Y1"/>
<dbReference type="Pfam" id="PF02687">
    <property type="entry name" value="FtsX"/>
    <property type="match status" value="2"/>
</dbReference>
<dbReference type="PANTHER" id="PTHR30572:SF4">
    <property type="entry name" value="ABC TRANSPORTER PERMEASE YTRF"/>
    <property type="match status" value="1"/>
</dbReference>
<feature type="transmembrane region" description="Helical" evidence="7">
    <location>
        <begin position="258"/>
        <end position="285"/>
    </location>
</feature>
<keyword evidence="5 7" id="KW-0472">Membrane</keyword>
<evidence type="ECO:0000256" key="5">
    <source>
        <dbReference type="ARBA" id="ARBA00023136"/>
    </source>
</evidence>
<dbReference type="EMBL" id="CP000473">
    <property type="protein sequence ID" value="ABJ83445.1"/>
    <property type="molecule type" value="Genomic_DNA"/>
</dbReference>
<dbReference type="HOGENOM" id="CLU_009433_1_0_0"/>
<organism evidence="10">
    <name type="scientific">Solibacter usitatus (strain Ellin6076)</name>
    <dbReference type="NCBI Taxonomy" id="234267"/>
    <lineage>
        <taxon>Bacteria</taxon>
        <taxon>Pseudomonadati</taxon>
        <taxon>Acidobacteriota</taxon>
        <taxon>Terriglobia</taxon>
        <taxon>Bryobacterales</taxon>
        <taxon>Solibacteraceae</taxon>
        <taxon>Candidatus Solibacter</taxon>
    </lineage>
</organism>
<evidence type="ECO:0000259" key="9">
    <source>
        <dbReference type="Pfam" id="PF12704"/>
    </source>
</evidence>
<keyword evidence="4 7" id="KW-1133">Transmembrane helix</keyword>
<reference evidence="10" key="1">
    <citation type="submission" date="2006-10" db="EMBL/GenBank/DDBJ databases">
        <title>Complete sequence of Solibacter usitatus Ellin6076.</title>
        <authorList>
            <consortium name="US DOE Joint Genome Institute"/>
            <person name="Copeland A."/>
            <person name="Lucas S."/>
            <person name="Lapidus A."/>
            <person name="Barry K."/>
            <person name="Detter J.C."/>
            <person name="Glavina del Rio T."/>
            <person name="Hammon N."/>
            <person name="Israni S."/>
            <person name="Dalin E."/>
            <person name="Tice H."/>
            <person name="Pitluck S."/>
            <person name="Thompson L.S."/>
            <person name="Brettin T."/>
            <person name="Bruce D."/>
            <person name="Han C."/>
            <person name="Tapia R."/>
            <person name="Gilna P."/>
            <person name="Schmutz J."/>
            <person name="Larimer F."/>
            <person name="Land M."/>
            <person name="Hauser L."/>
            <person name="Kyrpides N."/>
            <person name="Mikhailova N."/>
            <person name="Janssen P.H."/>
            <person name="Kuske C.R."/>
            <person name="Richardson P."/>
        </authorList>
    </citation>
    <scope>NUCLEOTIDE SEQUENCE</scope>
    <source>
        <strain evidence="10">Ellin6076</strain>
    </source>
</reference>
<feature type="domain" description="MacB-like periplasmic core" evidence="9">
    <location>
        <begin position="2"/>
        <end position="224"/>
    </location>
</feature>
<proteinExistence type="inferred from homology"/>
<accession>Q024Y1</accession>
<evidence type="ECO:0000256" key="2">
    <source>
        <dbReference type="ARBA" id="ARBA00022475"/>
    </source>
</evidence>
<dbReference type="PANTHER" id="PTHR30572">
    <property type="entry name" value="MEMBRANE COMPONENT OF TRANSPORTER-RELATED"/>
    <property type="match status" value="1"/>
</dbReference>
<evidence type="ECO:0000256" key="3">
    <source>
        <dbReference type="ARBA" id="ARBA00022692"/>
    </source>
</evidence>
<evidence type="ECO:0000259" key="8">
    <source>
        <dbReference type="Pfam" id="PF02687"/>
    </source>
</evidence>
<evidence type="ECO:0000256" key="4">
    <source>
        <dbReference type="ARBA" id="ARBA00022989"/>
    </source>
</evidence>
<dbReference type="Pfam" id="PF12704">
    <property type="entry name" value="MacB_PCD"/>
    <property type="match status" value="2"/>
</dbReference>
<gene>
    <name evidence="10" type="ordered locus">Acid_2456</name>
</gene>
<protein>
    <recommendedName>
        <fullName evidence="11">Permease</fullName>
    </recommendedName>
</protein>
<dbReference type="GO" id="GO:0005886">
    <property type="term" value="C:plasma membrane"/>
    <property type="evidence" value="ECO:0007669"/>
    <property type="project" value="UniProtKB-SubCell"/>
</dbReference>
<evidence type="ECO:0000256" key="6">
    <source>
        <dbReference type="ARBA" id="ARBA00038076"/>
    </source>
</evidence>
<feature type="domain" description="ABC3 transporter permease C-terminal" evidence="8">
    <location>
        <begin position="268"/>
        <end position="386"/>
    </location>
</feature>
<feature type="transmembrane region" description="Helical" evidence="7">
    <location>
        <begin position="764"/>
        <end position="788"/>
    </location>
</feature>
<dbReference type="eggNOG" id="COG0577">
    <property type="taxonomic scope" value="Bacteria"/>
</dbReference>
<feature type="transmembrane region" description="Helical" evidence="7">
    <location>
        <begin position="317"/>
        <end position="338"/>
    </location>
</feature>
<keyword evidence="3 7" id="KW-0812">Transmembrane</keyword>